<proteinExistence type="predicted"/>
<dbReference type="InterPro" id="IPR003029">
    <property type="entry name" value="S1_domain"/>
</dbReference>
<gene>
    <name evidence="4" type="ORF">BaOVIS_007090</name>
</gene>
<feature type="region of interest" description="Disordered" evidence="1">
    <location>
        <begin position="618"/>
        <end position="638"/>
    </location>
</feature>
<keyword evidence="5" id="KW-1185">Reference proteome</keyword>
<evidence type="ECO:0000313" key="4">
    <source>
        <dbReference type="EMBL" id="GFE53305.1"/>
    </source>
</evidence>
<accession>A0A9W5T8J8</accession>
<feature type="domain" description="S1 motif" evidence="3">
    <location>
        <begin position="696"/>
        <end position="767"/>
    </location>
</feature>
<organism evidence="4 5">
    <name type="scientific">Babesia ovis</name>
    <dbReference type="NCBI Taxonomy" id="5869"/>
    <lineage>
        <taxon>Eukaryota</taxon>
        <taxon>Sar</taxon>
        <taxon>Alveolata</taxon>
        <taxon>Apicomplexa</taxon>
        <taxon>Aconoidasida</taxon>
        <taxon>Piroplasmida</taxon>
        <taxon>Babesiidae</taxon>
        <taxon>Babesia</taxon>
    </lineage>
</organism>
<feature type="compositionally biased region" description="Polar residues" evidence="1">
    <location>
        <begin position="623"/>
        <end position="632"/>
    </location>
</feature>
<dbReference type="EMBL" id="BLIY01000006">
    <property type="protein sequence ID" value="GFE53305.1"/>
    <property type="molecule type" value="Genomic_DNA"/>
</dbReference>
<dbReference type="GO" id="GO:0005840">
    <property type="term" value="C:ribosome"/>
    <property type="evidence" value="ECO:0007669"/>
    <property type="project" value="UniProtKB-KW"/>
</dbReference>
<dbReference type="Proteomes" id="UP001057455">
    <property type="component" value="Unassembled WGS sequence"/>
</dbReference>
<feature type="chain" id="PRO_5040986332" evidence="2">
    <location>
        <begin position="36"/>
        <end position="1157"/>
    </location>
</feature>
<dbReference type="PROSITE" id="PS50126">
    <property type="entry name" value="S1"/>
    <property type="match status" value="1"/>
</dbReference>
<reference evidence="4" key="1">
    <citation type="submission" date="2019-12" db="EMBL/GenBank/DDBJ databases">
        <title>Genome sequence of Babesia ovis.</title>
        <authorList>
            <person name="Yamagishi J."/>
            <person name="Sevinc F."/>
            <person name="Xuan X."/>
        </authorList>
    </citation>
    <scope>NUCLEOTIDE SEQUENCE</scope>
    <source>
        <strain evidence="4">Selcuk</strain>
    </source>
</reference>
<dbReference type="InterPro" id="IPR012340">
    <property type="entry name" value="NA-bd_OB-fold"/>
</dbReference>
<evidence type="ECO:0000256" key="1">
    <source>
        <dbReference type="SAM" id="MobiDB-lite"/>
    </source>
</evidence>
<name>A0A9W5T8J8_BABOV</name>
<keyword evidence="4" id="KW-0689">Ribosomal protein</keyword>
<feature type="signal peptide" evidence="2">
    <location>
        <begin position="1"/>
        <end position="35"/>
    </location>
</feature>
<dbReference type="AlphaFoldDB" id="A0A9W5T8J8"/>
<dbReference type="SMART" id="SM00316">
    <property type="entry name" value="S1"/>
    <property type="match status" value="2"/>
</dbReference>
<dbReference type="OrthoDB" id="364669at2759"/>
<dbReference type="SUPFAM" id="SSF50249">
    <property type="entry name" value="Nucleic acid-binding proteins"/>
    <property type="match status" value="1"/>
</dbReference>
<evidence type="ECO:0000259" key="3">
    <source>
        <dbReference type="PROSITE" id="PS50126"/>
    </source>
</evidence>
<dbReference type="Gene3D" id="2.40.50.140">
    <property type="entry name" value="Nucleic acid-binding proteins"/>
    <property type="match status" value="1"/>
</dbReference>
<protein>
    <submittedName>
        <fullName evidence="4">30S ribosomal protein S1, putative</fullName>
    </submittedName>
</protein>
<keyword evidence="2" id="KW-0732">Signal</keyword>
<evidence type="ECO:0000313" key="5">
    <source>
        <dbReference type="Proteomes" id="UP001057455"/>
    </source>
</evidence>
<feature type="region of interest" description="Disordered" evidence="1">
    <location>
        <begin position="994"/>
        <end position="1045"/>
    </location>
</feature>
<evidence type="ECO:0000256" key="2">
    <source>
        <dbReference type="SAM" id="SignalP"/>
    </source>
</evidence>
<keyword evidence="4" id="KW-0687">Ribonucleoprotein</keyword>
<sequence>MTYPAFLPNRGWMELLSKVWLCIWTLCVMCPGATSVSTSTLGTNRDHFVPQGRSLPLYSRYRVAYIGNVPIRRNVGHVTVGVKREIELKAGNADSSYPDGGIFTGFTGRRKFYSRSEKRRLGKMGQEFWQVKPERAPWVTEDFGGVPNLPLKTPINLNRGPVDEEFLEMRKRDIPHSMLKDYYMRRGVKSDEYMDYNTRFHPLFLRSPEDKRIYILGQGIGARPDIELDADDEYDYRSERYMGPGIGNYQPKRKKSRGLKYDLSFLNRNIKWDEKDDPDIEMDEHVRRARETWNSYLGKDRACQLMLSTLKDYNDANLSPIEPEPIPEGLEVIDPMFDRCFVPDLDGSPMWLNDWDNEYMRGKKELEGHKLAAYDDMWYERLGKLSERYHTFVLAEDTIPNIMKYFEEMDPEDVSKGQPGAGSRGPLRVVIGDKVLKTKWSENIPPIMLELAMKYWYMDRLKQVNEKQRRQRLLDMKADSFRSCAHMAMNRLIRERILRKEEKNRLEYIRFLRQRRKEIHKGRIAQQPKLPYWLWEECWKRRDSIVQDTFVEILKSVRAVEPDVDVAELTKGTLEQMKYPQLRGTKFDKQLMLDNTLANNVDRFESYIKKHGHGVEKMEEAPTGSSSGTQMAQDKHSGVYDDGKQGFNDEQIDGVPLPLPLGYYFRNVLSFDNFEKAFERFNLECFGRKEFGVRVGQWVKGRVEDVKPKRLLVDVHTSKLAVMRLSDFYKSPSEVLSGGFTNVFKEGDEMYFEVISKHGNDIRVSTRRIQEMYRNRDIYRKHFKDEIFKVRAIQRYTRGLLVQYQGDDVEDIKGYKCPYNTSELENLAFIPYEQLDKRYRCDVQLIKLDVVGKVLPVFISEWVLCNGIPLVSNIEALRRLPLGHIRPGDIVRAKQCMYGKHGVWLDLGHTIGTLSVMDMNPDDYEKHKVGDRRMITAEVKAVNMGAGFVELSTKELHTSTKVTAVNEWVERMYRDPDPVGTFNNKLKQEIASPEEVKGPGTVETNRGDNPLDNMPTMIISPSSRPTLPRMKPEEGNSTSSIPIKWDFTPTAPNHSPEDEVYHAYNQYRWEVLTEQGWDIVSPEEQRILNLAKFQNDEVVYYKVGGRSYRVDLVDMIRQNLTDVIEESLRNNCMVPLEESEVKRSIGLITQDVDTGLL</sequence>
<dbReference type="GO" id="GO:0003676">
    <property type="term" value="F:nucleic acid binding"/>
    <property type="evidence" value="ECO:0007669"/>
    <property type="project" value="InterPro"/>
</dbReference>
<comment type="caution">
    <text evidence="4">The sequence shown here is derived from an EMBL/GenBank/DDBJ whole genome shotgun (WGS) entry which is preliminary data.</text>
</comment>